<evidence type="ECO:0000256" key="3">
    <source>
        <dbReference type="ARBA" id="ARBA00022692"/>
    </source>
</evidence>
<feature type="compositionally biased region" description="Basic and acidic residues" evidence="6">
    <location>
        <begin position="50"/>
        <end position="87"/>
    </location>
</feature>
<dbReference type="RefSeq" id="WP_161259800.1">
    <property type="nucleotide sequence ID" value="NZ_WXEY01000030.1"/>
</dbReference>
<feature type="compositionally biased region" description="Low complexity" evidence="6">
    <location>
        <begin position="299"/>
        <end position="311"/>
    </location>
</feature>
<evidence type="ECO:0000256" key="5">
    <source>
        <dbReference type="ARBA" id="ARBA00023136"/>
    </source>
</evidence>
<evidence type="ECO:0000256" key="1">
    <source>
        <dbReference type="ARBA" id="ARBA00004162"/>
    </source>
</evidence>
<dbReference type="PROSITE" id="PS51849">
    <property type="entry name" value="RSGI_N"/>
    <property type="match status" value="1"/>
</dbReference>
<reference evidence="9 10" key="1">
    <citation type="submission" date="2020-01" db="EMBL/GenBank/DDBJ databases">
        <title>Whole-genome sequence of Heliobacterium undosum DSM 13378.</title>
        <authorList>
            <person name="Kyndt J.A."/>
            <person name="Meyer T.E."/>
        </authorList>
    </citation>
    <scope>NUCLEOTIDE SEQUENCE [LARGE SCALE GENOMIC DNA]</scope>
    <source>
        <strain evidence="9 10">DSM 13378</strain>
    </source>
</reference>
<keyword evidence="5 7" id="KW-0472">Membrane</keyword>
<comment type="subcellular location">
    <subcellularLocation>
        <location evidence="1">Cell membrane</location>
        <topology evidence="1">Single-pass membrane protein</topology>
    </subcellularLocation>
</comment>
<sequence length="320" mass="34888">MAMVEGLVVQTDTAEMVILTRDGEFLRVPLLANSVRPGQQVSVDVPESGGRQESDREHELEGKHEWESKHQSERKRQSDRKKESDPNRRRLTGLVAAVLLLIAFGLAAPQWNPLQPREAVAAIRFDIGPAFELYTDTDGRVTGAQGMNSAGEVVLSSLSLRGMAVEDAIDAVTAKAAAERLVVAGEPLEPQVAWVPVARDHQAFHPPISQERLQKRLDHALRTVTGDDQTSRSGSGSSTKEGNPPDSDKPDGNQRDGEDRVAKEKRIDGGKPVKEKTTGTETGGNVEEKEPGQGKVLKENGNNQNGNSFNRENQDKGKRN</sequence>
<feature type="compositionally biased region" description="Basic and acidic residues" evidence="6">
    <location>
        <begin position="246"/>
        <end position="278"/>
    </location>
</feature>
<evidence type="ECO:0000256" key="4">
    <source>
        <dbReference type="ARBA" id="ARBA00022989"/>
    </source>
</evidence>
<dbReference type="InterPro" id="IPR024449">
    <property type="entry name" value="Anti-sigma_RsgI_N"/>
</dbReference>
<gene>
    <name evidence="9" type="ORF">GTO91_16365</name>
</gene>
<evidence type="ECO:0000256" key="6">
    <source>
        <dbReference type="SAM" id="MobiDB-lite"/>
    </source>
</evidence>
<keyword evidence="3 7" id="KW-0812">Transmembrane</keyword>
<keyword evidence="10" id="KW-1185">Reference proteome</keyword>
<dbReference type="Pfam" id="PF12791">
    <property type="entry name" value="RsgI_N"/>
    <property type="match status" value="1"/>
</dbReference>
<dbReference type="Pfam" id="PF23750">
    <property type="entry name" value="RsgI_M"/>
    <property type="match status" value="1"/>
</dbReference>
<evidence type="ECO:0000313" key="9">
    <source>
        <dbReference type="EMBL" id="MZP31282.1"/>
    </source>
</evidence>
<evidence type="ECO:0000256" key="2">
    <source>
        <dbReference type="ARBA" id="ARBA00022475"/>
    </source>
</evidence>
<name>A0A845L3S6_9FIRM</name>
<feature type="compositionally biased region" description="Basic and acidic residues" evidence="6">
    <location>
        <begin position="286"/>
        <end position="298"/>
    </location>
</feature>
<comment type="caution">
    <text evidence="9">The sequence shown here is derived from an EMBL/GenBank/DDBJ whole genome shotgun (WGS) entry which is preliminary data.</text>
</comment>
<feature type="region of interest" description="Disordered" evidence="6">
    <location>
        <begin position="39"/>
        <end position="87"/>
    </location>
</feature>
<evidence type="ECO:0000313" key="10">
    <source>
        <dbReference type="Proteomes" id="UP000463470"/>
    </source>
</evidence>
<feature type="compositionally biased region" description="Polar residues" evidence="6">
    <location>
        <begin position="226"/>
        <end position="241"/>
    </location>
</feature>
<dbReference type="EMBL" id="WXEY01000030">
    <property type="protein sequence ID" value="MZP31282.1"/>
    <property type="molecule type" value="Genomic_DNA"/>
</dbReference>
<feature type="transmembrane region" description="Helical" evidence="7">
    <location>
        <begin position="91"/>
        <end position="111"/>
    </location>
</feature>
<keyword evidence="4 7" id="KW-1133">Transmembrane helix</keyword>
<dbReference type="Proteomes" id="UP000463470">
    <property type="component" value="Unassembled WGS sequence"/>
</dbReference>
<feature type="region of interest" description="Disordered" evidence="6">
    <location>
        <begin position="223"/>
        <end position="320"/>
    </location>
</feature>
<evidence type="ECO:0000259" key="8">
    <source>
        <dbReference type="PROSITE" id="PS51849"/>
    </source>
</evidence>
<dbReference type="InterPro" id="IPR055431">
    <property type="entry name" value="RsgI_M"/>
</dbReference>
<accession>A0A845L3S6</accession>
<feature type="domain" description="RsgI N-terminal anti-sigma" evidence="8">
    <location>
        <begin position="4"/>
        <end position="52"/>
    </location>
</feature>
<organism evidence="9 10">
    <name type="scientific">Heliomicrobium undosum</name>
    <dbReference type="NCBI Taxonomy" id="121734"/>
    <lineage>
        <taxon>Bacteria</taxon>
        <taxon>Bacillati</taxon>
        <taxon>Bacillota</taxon>
        <taxon>Clostridia</taxon>
        <taxon>Eubacteriales</taxon>
        <taxon>Heliobacteriaceae</taxon>
        <taxon>Heliomicrobium</taxon>
    </lineage>
</organism>
<protein>
    <recommendedName>
        <fullName evidence="8">RsgI N-terminal anti-sigma domain-containing protein</fullName>
    </recommendedName>
</protein>
<proteinExistence type="predicted"/>
<dbReference type="GO" id="GO:0005886">
    <property type="term" value="C:plasma membrane"/>
    <property type="evidence" value="ECO:0007669"/>
    <property type="project" value="UniProtKB-SubCell"/>
</dbReference>
<evidence type="ECO:0000256" key="7">
    <source>
        <dbReference type="SAM" id="Phobius"/>
    </source>
</evidence>
<keyword evidence="2" id="KW-1003">Cell membrane</keyword>
<dbReference type="AlphaFoldDB" id="A0A845L3S6"/>
<dbReference type="OrthoDB" id="9800626at2"/>